<evidence type="ECO:0000256" key="2">
    <source>
        <dbReference type="ARBA" id="ARBA00023015"/>
    </source>
</evidence>
<keyword evidence="1" id="KW-0678">Repressor</keyword>
<comment type="caution">
    <text evidence="6">The sequence shown here is derived from an EMBL/GenBank/DDBJ whole genome shotgun (WGS) entry which is preliminary data.</text>
</comment>
<dbReference type="AlphaFoldDB" id="A0AAW8U167"/>
<evidence type="ECO:0000256" key="1">
    <source>
        <dbReference type="ARBA" id="ARBA00022491"/>
    </source>
</evidence>
<dbReference type="CDD" id="cd01392">
    <property type="entry name" value="HTH_LacI"/>
    <property type="match status" value="1"/>
</dbReference>
<dbReference type="GO" id="GO:0000976">
    <property type="term" value="F:transcription cis-regulatory region binding"/>
    <property type="evidence" value="ECO:0007669"/>
    <property type="project" value="TreeGrafter"/>
</dbReference>
<keyword evidence="4" id="KW-0804">Transcription</keyword>
<evidence type="ECO:0000313" key="6">
    <source>
        <dbReference type="EMBL" id="MDT2810017.1"/>
    </source>
</evidence>
<protein>
    <submittedName>
        <fullName evidence="6">LacI family DNA-binding transcriptional regulator</fullName>
    </submittedName>
</protein>
<dbReference type="PROSITE" id="PS00356">
    <property type="entry name" value="HTH_LACI_1"/>
    <property type="match status" value="1"/>
</dbReference>
<name>A0AAW8U167_9ENTE</name>
<feature type="domain" description="HTH lacI-type" evidence="5">
    <location>
        <begin position="2"/>
        <end position="56"/>
    </location>
</feature>
<dbReference type="InterPro" id="IPR028082">
    <property type="entry name" value="Peripla_BP_I"/>
</dbReference>
<proteinExistence type="predicted"/>
<dbReference type="InterPro" id="IPR000843">
    <property type="entry name" value="HTH_LacI"/>
</dbReference>
<evidence type="ECO:0000313" key="7">
    <source>
        <dbReference type="Proteomes" id="UP001256711"/>
    </source>
</evidence>
<evidence type="ECO:0000256" key="4">
    <source>
        <dbReference type="ARBA" id="ARBA00023163"/>
    </source>
</evidence>
<dbReference type="Pfam" id="PF13377">
    <property type="entry name" value="Peripla_BP_3"/>
    <property type="match status" value="1"/>
</dbReference>
<dbReference type="RefSeq" id="WP_302373450.1">
    <property type="nucleotide sequence ID" value="NZ_CATYFE010000031.1"/>
</dbReference>
<sequence>MVTIKDIAKIAGVSHTTVSRALNDSPLIKAETKKRINELAQSMNYTPNVSAKSLVQQKSYLISLFFSSINEGTSDSFLVEVIKSISENLPKEYNLSVRGIDSVNHQEFLTQQRSDGAIVMSQSDDDDAFFQKLVENGLPTVVLNRQVLTDNVINVTADDAQGVRQAVTYAYEQGYRKFAMIEGKSGFRSALIRKESFLSTLQSLEVPLPKEWLIAGDYSLESGKKAALALLQLPNQPEVIFCGNDDMAIGALNACHQMGVSVPEDIGLIGFDDIPFSKYTNPPLTTIHKPLDEISELGLRLLLQMINGEPVEQTSFLLDTRLEVRQSLQSPLAF</sequence>
<dbReference type="Gene3D" id="3.40.50.2300">
    <property type="match status" value="2"/>
</dbReference>
<dbReference type="Gene3D" id="1.10.260.40">
    <property type="entry name" value="lambda repressor-like DNA-binding domains"/>
    <property type="match status" value="1"/>
</dbReference>
<dbReference type="SMART" id="SM00354">
    <property type="entry name" value="HTH_LACI"/>
    <property type="match status" value="1"/>
</dbReference>
<dbReference type="GO" id="GO:0003700">
    <property type="term" value="F:DNA-binding transcription factor activity"/>
    <property type="evidence" value="ECO:0007669"/>
    <property type="project" value="TreeGrafter"/>
</dbReference>
<dbReference type="Pfam" id="PF00356">
    <property type="entry name" value="LacI"/>
    <property type="match status" value="1"/>
</dbReference>
<dbReference type="PANTHER" id="PTHR30146">
    <property type="entry name" value="LACI-RELATED TRANSCRIPTIONAL REPRESSOR"/>
    <property type="match status" value="1"/>
</dbReference>
<organism evidence="6 7">
    <name type="scientific">Enterococcus asini</name>
    <dbReference type="NCBI Taxonomy" id="57732"/>
    <lineage>
        <taxon>Bacteria</taxon>
        <taxon>Bacillati</taxon>
        <taxon>Bacillota</taxon>
        <taxon>Bacilli</taxon>
        <taxon>Lactobacillales</taxon>
        <taxon>Enterococcaceae</taxon>
        <taxon>Enterococcus</taxon>
    </lineage>
</organism>
<gene>
    <name evidence="6" type="ORF">P7H43_05940</name>
</gene>
<dbReference type="InterPro" id="IPR046335">
    <property type="entry name" value="LacI/GalR-like_sensor"/>
</dbReference>
<dbReference type="InterPro" id="IPR010982">
    <property type="entry name" value="Lambda_DNA-bd_dom_sf"/>
</dbReference>
<accession>A0AAW8U167</accession>
<dbReference type="PANTHER" id="PTHR30146:SF148">
    <property type="entry name" value="HTH-TYPE TRANSCRIPTIONAL REPRESSOR PURR-RELATED"/>
    <property type="match status" value="1"/>
</dbReference>
<dbReference type="SUPFAM" id="SSF47413">
    <property type="entry name" value="lambda repressor-like DNA-binding domains"/>
    <property type="match status" value="1"/>
</dbReference>
<reference evidence="6" key="1">
    <citation type="submission" date="2023-03" db="EMBL/GenBank/DDBJ databases">
        <authorList>
            <person name="Shen W."/>
            <person name="Cai J."/>
        </authorList>
    </citation>
    <scope>NUCLEOTIDE SEQUENCE</scope>
    <source>
        <strain evidence="6">B226-2</strain>
    </source>
</reference>
<dbReference type="CDD" id="cd06267">
    <property type="entry name" value="PBP1_LacI_sugar_binding-like"/>
    <property type="match status" value="1"/>
</dbReference>
<evidence type="ECO:0000259" key="5">
    <source>
        <dbReference type="PROSITE" id="PS50932"/>
    </source>
</evidence>
<evidence type="ECO:0000256" key="3">
    <source>
        <dbReference type="ARBA" id="ARBA00023125"/>
    </source>
</evidence>
<dbReference type="EMBL" id="JARQBJ010000002">
    <property type="protein sequence ID" value="MDT2810017.1"/>
    <property type="molecule type" value="Genomic_DNA"/>
</dbReference>
<dbReference type="PRINTS" id="PR00036">
    <property type="entry name" value="HTHLACI"/>
</dbReference>
<keyword evidence="2" id="KW-0805">Transcription regulation</keyword>
<dbReference type="SUPFAM" id="SSF53822">
    <property type="entry name" value="Periplasmic binding protein-like I"/>
    <property type="match status" value="1"/>
</dbReference>
<dbReference type="PROSITE" id="PS50932">
    <property type="entry name" value="HTH_LACI_2"/>
    <property type="match status" value="1"/>
</dbReference>
<dbReference type="Proteomes" id="UP001256711">
    <property type="component" value="Unassembled WGS sequence"/>
</dbReference>
<keyword evidence="3 6" id="KW-0238">DNA-binding</keyword>